<dbReference type="GO" id="GO:0005886">
    <property type="term" value="C:plasma membrane"/>
    <property type="evidence" value="ECO:0007669"/>
    <property type="project" value="UniProtKB-SubCell"/>
</dbReference>
<dbReference type="InterPro" id="IPR002550">
    <property type="entry name" value="CNNM"/>
</dbReference>
<gene>
    <name evidence="14" type="ORF">CTM50_01175</name>
</gene>
<dbReference type="PROSITE" id="PS51371">
    <property type="entry name" value="CBS"/>
    <property type="match status" value="2"/>
</dbReference>
<dbReference type="Gene3D" id="3.10.580.10">
    <property type="entry name" value="CBS-domain"/>
    <property type="match status" value="1"/>
</dbReference>
<evidence type="ECO:0000256" key="8">
    <source>
        <dbReference type="ARBA" id="ARBA00023136"/>
    </source>
</evidence>
<reference evidence="14 15" key="1">
    <citation type="submission" date="2017-11" db="EMBL/GenBank/DDBJ databases">
        <title>Genome sequencing of Prevotella intermedia KCOM 2033.</title>
        <authorList>
            <person name="Kook J.-K."/>
            <person name="Park S.-N."/>
            <person name="Lim Y.K."/>
        </authorList>
    </citation>
    <scope>NUCLEOTIDE SEQUENCE [LARGE SCALE GENOMIC DNA]</scope>
    <source>
        <strain evidence="14 15">KCOM 2033</strain>
    </source>
</reference>
<dbReference type="RefSeq" id="WP_100022462.1">
    <property type="nucleotide sequence ID" value="NZ_CP024696.1"/>
</dbReference>
<dbReference type="AlphaFoldDB" id="A0A2D3N8U0"/>
<dbReference type="Gene3D" id="3.30.465.10">
    <property type="match status" value="1"/>
</dbReference>
<evidence type="ECO:0000313" key="15">
    <source>
        <dbReference type="Proteomes" id="UP000229323"/>
    </source>
</evidence>
<dbReference type="GO" id="GO:0050660">
    <property type="term" value="F:flavin adenine dinucleotide binding"/>
    <property type="evidence" value="ECO:0007669"/>
    <property type="project" value="InterPro"/>
</dbReference>
<protein>
    <submittedName>
        <fullName evidence="14">Hemolysin</fullName>
    </submittedName>
</protein>
<dbReference type="PANTHER" id="PTHR22777">
    <property type="entry name" value="HEMOLYSIN-RELATED"/>
    <property type="match status" value="1"/>
</dbReference>
<dbReference type="Proteomes" id="UP000229323">
    <property type="component" value="Chromosome"/>
</dbReference>
<evidence type="ECO:0000259" key="12">
    <source>
        <dbReference type="PROSITE" id="PS51371"/>
    </source>
</evidence>
<dbReference type="SMART" id="SM00116">
    <property type="entry name" value="CBS"/>
    <property type="match status" value="2"/>
</dbReference>
<dbReference type="SUPFAM" id="SSF56176">
    <property type="entry name" value="FAD-binding/transporter-associated domain-like"/>
    <property type="match status" value="1"/>
</dbReference>
<dbReference type="InterPro" id="IPR016169">
    <property type="entry name" value="FAD-bd_PCMH_sub2"/>
</dbReference>
<dbReference type="EMBL" id="CP024696">
    <property type="protein sequence ID" value="ATV51807.1"/>
    <property type="molecule type" value="Genomic_DNA"/>
</dbReference>
<dbReference type="SMART" id="SM01091">
    <property type="entry name" value="CorC_HlyC"/>
    <property type="match status" value="1"/>
</dbReference>
<keyword evidence="6 10" id="KW-1133">Transmembrane helix</keyword>
<evidence type="ECO:0000256" key="9">
    <source>
        <dbReference type="PROSITE-ProRule" id="PRU00703"/>
    </source>
</evidence>
<dbReference type="CDD" id="cd04590">
    <property type="entry name" value="CBS_pair_CorC_HlyC_assoc"/>
    <property type="match status" value="1"/>
</dbReference>
<evidence type="ECO:0000256" key="7">
    <source>
        <dbReference type="ARBA" id="ARBA00023122"/>
    </source>
</evidence>
<dbReference type="InterPro" id="IPR019862">
    <property type="entry name" value="Motility-assoc_prot_GldE"/>
</dbReference>
<evidence type="ECO:0000256" key="6">
    <source>
        <dbReference type="ARBA" id="ARBA00022989"/>
    </source>
</evidence>
<keyword evidence="3" id="KW-1003">Cell membrane</keyword>
<evidence type="ECO:0000259" key="13">
    <source>
        <dbReference type="PROSITE" id="PS51846"/>
    </source>
</evidence>
<feature type="transmembrane region" description="Helical" evidence="11">
    <location>
        <begin position="106"/>
        <end position="128"/>
    </location>
</feature>
<dbReference type="Pfam" id="PF01595">
    <property type="entry name" value="CNNM"/>
    <property type="match status" value="1"/>
</dbReference>
<organism evidence="14 15">
    <name type="scientific">Prevotella intermedia</name>
    <dbReference type="NCBI Taxonomy" id="28131"/>
    <lineage>
        <taxon>Bacteria</taxon>
        <taxon>Pseudomonadati</taxon>
        <taxon>Bacteroidota</taxon>
        <taxon>Bacteroidia</taxon>
        <taxon>Bacteroidales</taxon>
        <taxon>Prevotellaceae</taxon>
        <taxon>Prevotella</taxon>
    </lineage>
</organism>
<dbReference type="InterPro" id="IPR005170">
    <property type="entry name" value="Transptr-assoc_dom"/>
</dbReference>
<feature type="transmembrane region" description="Helical" evidence="11">
    <location>
        <begin position="14"/>
        <end position="34"/>
    </location>
</feature>
<evidence type="ECO:0000256" key="5">
    <source>
        <dbReference type="ARBA" id="ARBA00022737"/>
    </source>
</evidence>
<feature type="domain" description="CBS" evidence="12">
    <location>
        <begin position="222"/>
        <end position="281"/>
    </location>
</feature>
<keyword evidence="5" id="KW-0677">Repeat</keyword>
<feature type="domain" description="CNNM transmembrane" evidence="13">
    <location>
        <begin position="17"/>
        <end position="205"/>
    </location>
</feature>
<dbReference type="InterPro" id="IPR036318">
    <property type="entry name" value="FAD-bd_PCMH-like_sf"/>
</dbReference>
<comment type="subcellular location">
    <subcellularLocation>
        <location evidence="1">Cell membrane</location>
        <topology evidence="1">Multi-pass membrane protein</topology>
    </subcellularLocation>
</comment>
<dbReference type="Pfam" id="PF03471">
    <property type="entry name" value="CorC_HlyC"/>
    <property type="match status" value="1"/>
</dbReference>
<evidence type="ECO:0000256" key="1">
    <source>
        <dbReference type="ARBA" id="ARBA00004651"/>
    </source>
</evidence>
<dbReference type="SUPFAM" id="SSF54631">
    <property type="entry name" value="CBS-domain pair"/>
    <property type="match status" value="1"/>
</dbReference>
<accession>A0A2D3N8U0</accession>
<keyword evidence="7 9" id="KW-0129">CBS domain</keyword>
<proteinExistence type="inferred from homology"/>
<comment type="similarity">
    <text evidence="2">Belongs to the UPF0053 family.</text>
</comment>
<feature type="domain" description="CBS" evidence="12">
    <location>
        <begin position="286"/>
        <end position="343"/>
    </location>
</feature>
<keyword evidence="4 10" id="KW-0812">Transmembrane</keyword>
<evidence type="ECO:0000256" key="10">
    <source>
        <dbReference type="PROSITE-ProRule" id="PRU01193"/>
    </source>
</evidence>
<evidence type="ECO:0000313" key="14">
    <source>
        <dbReference type="EMBL" id="ATV51807.1"/>
    </source>
</evidence>
<dbReference type="InterPro" id="IPR000644">
    <property type="entry name" value="CBS_dom"/>
</dbReference>
<name>A0A2D3N8U0_PREIN</name>
<dbReference type="InterPro" id="IPR046342">
    <property type="entry name" value="CBS_dom_sf"/>
</dbReference>
<evidence type="ECO:0000256" key="3">
    <source>
        <dbReference type="ARBA" id="ARBA00022475"/>
    </source>
</evidence>
<dbReference type="NCBIfam" id="TIGR03520">
    <property type="entry name" value="GldE"/>
    <property type="match status" value="1"/>
</dbReference>
<evidence type="ECO:0000256" key="11">
    <source>
        <dbReference type="SAM" id="Phobius"/>
    </source>
</evidence>
<dbReference type="PANTHER" id="PTHR22777:SF32">
    <property type="entry name" value="UPF0053 INNER MEMBRANE PROTEIN YFJD"/>
    <property type="match status" value="1"/>
</dbReference>
<keyword evidence="8 10" id="KW-0472">Membrane</keyword>
<evidence type="ECO:0000256" key="4">
    <source>
        <dbReference type="ARBA" id="ARBA00022692"/>
    </source>
</evidence>
<evidence type="ECO:0000256" key="2">
    <source>
        <dbReference type="ARBA" id="ARBA00006337"/>
    </source>
</evidence>
<dbReference type="InterPro" id="IPR044751">
    <property type="entry name" value="Ion_transp-like_CBS"/>
</dbReference>
<sequence length="439" mass="50085">MNDLVTFVTSSVEIHTPTVGVVIAAILVCLLLYVSGFASGSEIAFFSLSPNDIDELEPTKSSTDKNIQILRDDSERTLATILILNNLVNVTIVMLSGFVLREIVEFKVAWVEILCATVLLTFLLLLFGEIMPKVYSSMNPLRFCRHAVGGIMVARKLFWPIENVLMRSSILAEKMLKQEKRKLSMDEIEQALELTNKNEISNEQEMLEGIIRFVDETAKEVMTSRRDIVDLDIRSNYAEVLKCIVENNYSRIPVYQDNEDNIRGILYIKDLLPYLNKPANFRWQSLIRPPYFVPETKKIDDLLREFQDNKVHIAIVVDEFGGTSGLVTLEDILEEIVGEINDEFDDDKSFYRKLSPGVYLFEGKTSIGDFTKVLDLDDDTFEELQGDADSMAGLLLELKGEFPVLHEKLSYKNFLFEVMAIENLRISKIKVTIQDEKLH</sequence>
<dbReference type="FunFam" id="3.10.580.10:FF:000002">
    <property type="entry name" value="Magnesium/cobalt efflux protein CorC"/>
    <property type="match status" value="1"/>
</dbReference>
<feature type="transmembrane region" description="Helical" evidence="11">
    <location>
        <begin position="78"/>
        <end position="100"/>
    </location>
</feature>
<dbReference type="Pfam" id="PF00571">
    <property type="entry name" value="CBS"/>
    <property type="match status" value="2"/>
</dbReference>
<dbReference type="PROSITE" id="PS51846">
    <property type="entry name" value="CNNM"/>
    <property type="match status" value="1"/>
</dbReference>